<keyword evidence="6" id="KW-1185">Reference proteome</keyword>
<reference evidence="4 5" key="1">
    <citation type="submission" date="2017-12" db="EMBL/GenBank/DDBJ databases">
        <title>The genome sequence of Caulobacter flavus CGMCC1 15093.</title>
        <authorList>
            <person name="Gao J."/>
            <person name="Mao X."/>
            <person name="Sun J."/>
        </authorList>
    </citation>
    <scope>NUCLEOTIDE SEQUENCE [LARGE SCALE GENOMIC DNA]</scope>
    <source>
        <strain evidence="4 5">CGMCC1 15093</strain>
    </source>
</reference>
<reference evidence="3 6" key="2">
    <citation type="submission" date="2018-01" db="EMBL/GenBank/DDBJ databases">
        <title>Complete genome sequence of Caulobacter flavus RHGG3.</title>
        <authorList>
            <person name="Yang E."/>
        </authorList>
    </citation>
    <scope>NUCLEOTIDE SEQUENCE [LARGE SCALE GENOMIC DNA]</scope>
    <source>
        <strain evidence="3 6">RHGG3</strain>
    </source>
</reference>
<evidence type="ECO:0000256" key="2">
    <source>
        <dbReference type="SAM" id="SignalP"/>
    </source>
</evidence>
<evidence type="ECO:0000313" key="4">
    <source>
        <dbReference type="EMBL" id="PLR15371.1"/>
    </source>
</evidence>
<protein>
    <submittedName>
        <fullName evidence="4">Uncharacterized protein</fullName>
    </submittedName>
</protein>
<evidence type="ECO:0000313" key="5">
    <source>
        <dbReference type="Proteomes" id="UP000234483"/>
    </source>
</evidence>
<organism evidence="4 5">
    <name type="scientific">Caulobacter flavus</name>
    <dbReference type="NCBI Taxonomy" id="1679497"/>
    <lineage>
        <taxon>Bacteria</taxon>
        <taxon>Pseudomonadati</taxon>
        <taxon>Pseudomonadota</taxon>
        <taxon>Alphaproteobacteria</taxon>
        <taxon>Caulobacterales</taxon>
        <taxon>Caulobacteraceae</taxon>
        <taxon>Caulobacter</taxon>
    </lineage>
</organism>
<dbReference type="PROSITE" id="PS51257">
    <property type="entry name" value="PROKAR_LIPOPROTEIN"/>
    <property type="match status" value="1"/>
</dbReference>
<feature type="signal peptide" evidence="2">
    <location>
        <begin position="1"/>
        <end position="26"/>
    </location>
</feature>
<evidence type="ECO:0000313" key="6">
    <source>
        <dbReference type="Proteomes" id="UP000281192"/>
    </source>
</evidence>
<accession>A0A2N5CTI4</accession>
<dbReference type="EMBL" id="CP026100">
    <property type="protein sequence ID" value="AYV47753.1"/>
    <property type="molecule type" value="Genomic_DNA"/>
</dbReference>
<evidence type="ECO:0000313" key="3">
    <source>
        <dbReference type="EMBL" id="AYV47753.1"/>
    </source>
</evidence>
<dbReference type="KEGG" id="cfh:C1707_16625"/>
<sequence>MDLKAMSFNRLLLAAAALAASGAALAGCTDARKDLSPDFGVALRSNLAAQIADPEARYEGVLQPGGDGVRAALAATRYGKNQVVQPVQASTSSIDNKGAAKSPAN</sequence>
<keyword evidence="2" id="KW-0732">Signal</keyword>
<dbReference type="Proteomes" id="UP000234483">
    <property type="component" value="Unassembled WGS sequence"/>
</dbReference>
<feature type="chain" id="PRO_5043321544" evidence="2">
    <location>
        <begin position="27"/>
        <end position="105"/>
    </location>
</feature>
<name>A0A2N5CTI4_9CAUL</name>
<gene>
    <name evidence="3" type="ORF">C1707_16625</name>
    <name evidence="4" type="ORF">CFHF_12040</name>
</gene>
<feature type="region of interest" description="Disordered" evidence="1">
    <location>
        <begin position="85"/>
        <end position="105"/>
    </location>
</feature>
<feature type="compositionally biased region" description="Polar residues" evidence="1">
    <location>
        <begin position="85"/>
        <end position="95"/>
    </location>
</feature>
<evidence type="ECO:0000256" key="1">
    <source>
        <dbReference type="SAM" id="MobiDB-lite"/>
    </source>
</evidence>
<dbReference type="EMBL" id="PJRQ01000023">
    <property type="protein sequence ID" value="PLR15371.1"/>
    <property type="molecule type" value="Genomic_DNA"/>
</dbReference>
<dbReference type="OrthoDB" id="7409056at2"/>
<proteinExistence type="predicted"/>
<dbReference type="AlphaFoldDB" id="A0A2N5CTI4"/>
<dbReference type="Proteomes" id="UP000281192">
    <property type="component" value="Chromosome"/>
</dbReference>